<protein>
    <recommendedName>
        <fullName evidence="7 8">Ribulokinase</fullName>
        <ecNumber evidence="7 8">2.7.1.16</ecNumber>
    </recommendedName>
</protein>
<keyword evidence="1 7" id="KW-0808">Transferase</keyword>
<comment type="catalytic activity">
    <reaction evidence="7 9">
        <text>L-ribulose + ATP = L-ribulose 5-phosphate + ADP + H(+)</text>
        <dbReference type="Rhea" id="RHEA:22072"/>
        <dbReference type="ChEBI" id="CHEBI:15378"/>
        <dbReference type="ChEBI" id="CHEBI:16880"/>
        <dbReference type="ChEBI" id="CHEBI:30616"/>
        <dbReference type="ChEBI" id="CHEBI:58226"/>
        <dbReference type="ChEBI" id="CHEBI:456216"/>
        <dbReference type="EC" id="2.7.1.16"/>
    </reaction>
</comment>
<dbReference type="NCBIfam" id="NF003154">
    <property type="entry name" value="PRK04123.1"/>
    <property type="match status" value="1"/>
</dbReference>
<dbReference type="EC" id="2.7.1.16" evidence="7 8"/>
<evidence type="ECO:0000256" key="5">
    <source>
        <dbReference type="ARBA" id="ARBA00022935"/>
    </source>
</evidence>
<dbReference type="CDD" id="cd07781">
    <property type="entry name" value="ASKHA_NBD_FGGY_L-RBK"/>
    <property type="match status" value="1"/>
</dbReference>
<dbReference type="InterPro" id="IPR005929">
    <property type="entry name" value="Ribulokinase"/>
</dbReference>
<dbReference type="InterPro" id="IPR018484">
    <property type="entry name" value="FGGY_N"/>
</dbReference>
<keyword evidence="3 7" id="KW-0418">Kinase</keyword>
<dbReference type="SUPFAM" id="SSF53067">
    <property type="entry name" value="Actin-like ATPase domain"/>
    <property type="match status" value="2"/>
</dbReference>
<reference evidence="12 13" key="1">
    <citation type="submission" date="2023-07" db="EMBL/GenBank/DDBJ databases">
        <title>Genomic Encyclopedia of Type Strains, Phase IV (KMG-IV): sequencing the most valuable type-strain genomes for metagenomic binning, comparative biology and taxonomic classification.</title>
        <authorList>
            <person name="Goeker M."/>
        </authorList>
    </citation>
    <scope>NUCLEOTIDE SEQUENCE [LARGE SCALE GENOMIC DNA]</scope>
    <source>
        <strain evidence="12 13">DSM 17723</strain>
    </source>
</reference>
<evidence type="ECO:0000256" key="1">
    <source>
        <dbReference type="ARBA" id="ARBA00022679"/>
    </source>
</evidence>
<evidence type="ECO:0000256" key="8">
    <source>
        <dbReference type="NCBIfam" id="TIGR01234"/>
    </source>
</evidence>
<dbReference type="PANTHER" id="PTHR43435">
    <property type="entry name" value="RIBULOKINASE"/>
    <property type="match status" value="1"/>
</dbReference>
<comment type="caution">
    <text evidence="12">The sequence shown here is derived from an EMBL/GenBank/DDBJ whole genome shotgun (WGS) entry which is preliminary data.</text>
</comment>
<comment type="pathway">
    <text evidence="7 9">Carbohydrate degradation; L-arabinose degradation via L-ribulose; D-xylulose 5-phosphate from L-arabinose (bacterial route): step 2/3.</text>
</comment>
<dbReference type="PIRSF" id="PIRSF000538">
    <property type="entry name" value="GlpK"/>
    <property type="match status" value="1"/>
</dbReference>
<dbReference type="Proteomes" id="UP001232245">
    <property type="component" value="Unassembled WGS sequence"/>
</dbReference>
<keyword evidence="6 7" id="KW-0119">Carbohydrate metabolism</keyword>
<comment type="similarity">
    <text evidence="7 9">Belongs to the ribulokinase family.</text>
</comment>
<evidence type="ECO:0000256" key="6">
    <source>
        <dbReference type="ARBA" id="ARBA00023277"/>
    </source>
</evidence>
<sequence>MAKYSIGVDYGTQSGRAVLVEIGTGKEIATSVKPYTHGVMDEFLPDGVTKLENDWALQHPTDYMEVLQVTIPDVLKQANISPEDVIGLGIDFTACTVLPINEFGTPLCLTEEFKNHPHAFVKLWKHHAAQDEANRLNEVAEARGEKFLQRYGGKISSEWLFPKLWQILNEAPEIYEATDQFVEATDWVTYQLTGELKRNSCTAGYKAIWHKQDSYPSKEFFKALDERLENVVEEKLSTDIYPIGSKAGELTEQAAKMIGLKPGTAIAIANVDAHVAVPAVGITEPGKLLMIMGTSTCHILLGEEEKVVPGMCGVVEDGVIPGFMGYEAGQSCVGDHFEWFTENCVPASYYEEAEAKGMNIHQLLTEKAAKLEVGESGLIALDWWNGNRSTLVDADLTGVLLGATLLTKPEEIYRTLIEATAFGTRTIVDAFRGNGVPIHEVYACGGIAEKNALMMQIYADVLNMEIRISASSQTPALGSAMFGAVAAGKERGGYDDIKDAAKEMARLKDTVYRPNPKNTEVYSQLFAEYTRLYDYFGRGANDVMKNLKKIKRESVTQKDKVTQ</sequence>
<dbReference type="RefSeq" id="WP_095302812.1">
    <property type="nucleotide sequence ID" value="NZ_CADEPK010000211.1"/>
</dbReference>
<proteinExistence type="inferred from homology"/>
<organism evidence="12 13">
    <name type="scientific">Metabacillus niabensis</name>
    <dbReference type="NCBI Taxonomy" id="324854"/>
    <lineage>
        <taxon>Bacteria</taxon>
        <taxon>Bacillati</taxon>
        <taxon>Bacillota</taxon>
        <taxon>Bacilli</taxon>
        <taxon>Bacillales</taxon>
        <taxon>Bacillaceae</taxon>
        <taxon>Metabacillus</taxon>
    </lineage>
</organism>
<evidence type="ECO:0000256" key="7">
    <source>
        <dbReference type="HAMAP-Rule" id="MF_00520"/>
    </source>
</evidence>
<dbReference type="InterPro" id="IPR043129">
    <property type="entry name" value="ATPase_NBD"/>
</dbReference>
<evidence type="ECO:0000256" key="4">
    <source>
        <dbReference type="ARBA" id="ARBA00022840"/>
    </source>
</evidence>
<feature type="domain" description="Carbohydrate kinase FGGY C-terminal" evidence="11">
    <location>
        <begin position="289"/>
        <end position="487"/>
    </location>
</feature>
<evidence type="ECO:0000256" key="3">
    <source>
        <dbReference type="ARBA" id="ARBA00022777"/>
    </source>
</evidence>
<keyword evidence="4 7" id="KW-0067">ATP-binding</keyword>
<keyword evidence="2 7" id="KW-0547">Nucleotide-binding</keyword>
<dbReference type="EMBL" id="JAUSTZ010000001">
    <property type="protein sequence ID" value="MDQ0223748.1"/>
    <property type="molecule type" value="Genomic_DNA"/>
</dbReference>
<dbReference type="Pfam" id="PF00370">
    <property type="entry name" value="FGGY_N"/>
    <property type="match status" value="1"/>
</dbReference>
<dbReference type="Pfam" id="PF02782">
    <property type="entry name" value="FGGY_C"/>
    <property type="match status" value="1"/>
</dbReference>
<dbReference type="InterPro" id="IPR000577">
    <property type="entry name" value="Carb_kinase_FGGY"/>
</dbReference>
<feature type="domain" description="Carbohydrate kinase FGGY N-terminal" evidence="10">
    <location>
        <begin position="4"/>
        <end position="276"/>
    </location>
</feature>
<dbReference type="NCBIfam" id="TIGR01234">
    <property type="entry name" value="L-ribulokinase"/>
    <property type="match status" value="1"/>
</dbReference>
<gene>
    <name evidence="7" type="primary">araB</name>
    <name evidence="12" type="ORF">J2S02_000070</name>
</gene>
<dbReference type="GO" id="GO:0008741">
    <property type="term" value="F:ribulokinase activity"/>
    <property type="evidence" value="ECO:0007669"/>
    <property type="project" value="UniProtKB-EC"/>
</dbReference>
<dbReference type="InterPro" id="IPR018485">
    <property type="entry name" value="FGGY_C"/>
</dbReference>
<dbReference type="HAMAP" id="MF_00520">
    <property type="entry name" value="Ribulokinase"/>
    <property type="match status" value="1"/>
</dbReference>
<evidence type="ECO:0000259" key="10">
    <source>
        <dbReference type="Pfam" id="PF00370"/>
    </source>
</evidence>
<keyword evidence="5 7" id="KW-0054">Arabinose catabolism</keyword>
<evidence type="ECO:0000313" key="13">
    <source>
        <dbReference type="Proteomes" id="UP001232245"/>
    </source>
</evidence>
<evidence type="ECO:0000256" key="9">
    <source>
        <dbReference type="RuleBase" id="RU003455"/>
    </source>
</evidence>
<evidence type="ECO:0000256" key="2">
    <source>
        <dbReference type="ARBA" id="ARBA00022741"/>
    </source>
</evidence>
<name>A0ABT9YUT6_9BACI</name>
<evidence type="ECO:0000259" key="11">
    <source>
        <dbReference type="Pfam" id="PF02782"/>
    </source>
</evidence>
<dbReference type="Gene3D" id="3.30.420.40">
    <property type="match status" value="2"/>
</dbReference>
<keyword evidence="13" id="KW-1185">Reference proteome</keyword>
<dbReference type="PANTHER" id="PTHR43435:SF4">
    <property type="entry name" value="FGGY CARBOHYDRATE KINASE DOMAIN-CONTAINING PROTEIN"/>
    <property type="match status" value="1"/>
</dbReference>
<accession>A0ABT9YUT6</accession>
<comment type="catalytic activity">
    <reaction evidence="7">
        <text>D-ribulose + ATP = D-ribulose 5-phosphate + ADP + H(+)</text>
        <dbReference type="Rhea" id="RHEA:17601"/>
        <dbReference type="ChEBI" id="CHEBI:15378"/>
        <dbReference type="ChEBI" id="CHEBI:17173"/>
        <dbReference type="ChEBI" id="CHEBI:30616"/>
        <dbReference type="ChEBI" id="CHEBI:58121"/>
        <dbReference type="ChEBI" id="CHEBI:456216"/>
        <dbReference type="EC" id="2.7.1.16"/>
    </reaction>
</comment>
<evidence type="ECO:0000313" key="12">
    <source>
        <dbReference type="EMBL" id="MDQ0223748.1"/>
    </source>
</evidence>